<evidence type="ECO:0000259" key="10">
    <source>
        <dbReference type="Pfam" id="PF00288"/>
    </source>
</evidence>
<dbReference type="AlphaFoldDB" id="A0A1U7M8K7"/>
<dbReference type="Pfam" id="PF08544">
    <property type="entry name" value="GHMP_kinases_C"/>
    <property type="match status" value="1"/>
</dbReference>
<dbReference type="GO" id="GO:0005829">
    <property type="term" value="C:cytosol"/>
    <property type="evidence" value="ECO:0007669"/>
    <property type="project" value="TreeGrafter"/>
</dbReference>
<dbReference type="UniPathway" id="UPA00057">
    <property type="reaction ID" value="UER00098"/>
</dbReference>
<dbReference type="InterPro" id="IPR006205">
    <property type="entry name" value="Mev_gal_kin"/>
</dbReference>
<dbReference type="NCBIfam" id="TIGR00549">
    <property type="entry name" value="mevalon_kin"/>
    <property type="match status" value="1"/>
</dbReference>
<feature type="domain" description="GHMP kinase C-terminal" evidence="11">
    <location>
        <begin position="224"/>
        <end position="299"/>
    </location>
</feature>
<comment type="caution">
    <text evidence="12">The sequence shown here is derived from an EMBL/GenBank/DDBJ whole genome shotgun (WGS) entry which is preliminary data.</text>
</comment>
<dbReference type="PANTHER" id="PTHR43290:SF2">
    <property type="entry name" value="MEVALONATE KINASE"/>
    <property type="match status" value="1"/>
</dbReference>
<dbReference type="GO" id="GO:0004496">
    <property type="term" value="F:mevalonate kinase activity"/>
    <property type="evidence" value="ECO:0007669"/>
    <property type="project" value="InterPro"/>
</dbReference>
<evidence type="ECO:0000259" key="11">
    <source>
        <dbReference type="Pfam" id="PF08544"/>
    </source>
</evidence>
<sequence length="316" mass="34240">MDKKISYGSAIGKIILMGEHSVVYGEPAIAIPFPSAKIKTSIYKSNGDTVLNCFSYNGALLEAPEEFSELKSVIKKVVEDLDEKLKDFNIDIKSTIPSERGMGSSAAVAASAIRALYDYFDIRLDNNTLTSLVNFSEIIVHGNPSGIDTAIVVGEKPLYYIKGKPLEVFKFKLDAYLIVSDTGEKGMTKFAVSKVRKFIEDNPARGKELIESLGKLSSDAKKIIKEEKIIELGKAMNNAQNLLKELRVSNETIDSLVRVSIDNGALGSKLTGGGLGGCVITLCSTKKEAISISNTLLNNGAKNTWISNMGVEEDES</sequence>
<comment type="pathway">
    <text evidence="9">Isoprenoid biosynthesis; isopentenyl diphosphate biosynthesis via mevalonate pathway; isopentenyl diphosphate from (R)-mevalonate: step 1/3.</text>
</comment>
<dbReference type="RefSeq" id="WP_075724425.1">
    <property type="nucleotide sequence ID" value="NZ_LTDM01000004.1"/>
</dbReference>
<keyword evidence="5 12" id="KW-0418">Kinase</keyword>
<keyword evidence="8" id="KW-0443">Lipid metabolism</keyword>
<dbReference type="Gene3D" id="3.30.70.890">
    <property type="entry name" value="GHMP kinase, C-terminal domain"/>
    <property type="match status" value="1"/>
</dbReference>
<dbReference type="Pfam" id="PF00288">
    <property type="entry name" value="GHMP_kinases_N"/>
    <property type="match status" value="1"/>
</dbReference>
<dbReference type="GO" id="GO:0019287">
    <property type="term" value="P:isopentenyl diphosphate biosynthetic process, mevalonate pathway"/>
    <property type="evidence" value="ECO:0007669"/>
    <property type="project" value="UniProtKB-UniPathway"/>
</dbReference>
<dbReference type="InterPro" id="IPR020568">
    <property type="entry name" value="Ribosomal_Su5_D2-typ_SF"/>
</dbReference>
<dbReference type="Proteomes" id="UP000186112">
    <property type="component" value="Unassembled WGS sequence"/>
</dbReference>
<evidence type="ECO:0000256" key="2">
    <source>
        <dbReference type="ARBA" id="ARBA00022516"/>
    </source>
</evidence>
<dbReference type="Gene3D" id="3.30.230.10">
    <property type="match status" value="1"/>
</dbReference>
<feature type="domain" description="GHMP kinase N-terminal" evidence="10">
    <location>
        <begin position="73"/>
        <end position="152"/>
    </location>
</feature>
<protein>
    <submittedName>
        <fullName evidence="12">Galactokinase</fullName>
        <ecNumber evidence="12">2.7.1.6</ecNumber>
    </submittedName>
</protein>
<evidence type="ECO:0000256" key="6">
    <source>
        <dbReference type="ARBA" id="ARBA00022840"/>
    </source>
</evidence>
<dbReference type="PANTHER" id="PTHR43290">
    <property type="entry name" value="MEVALONATE KINASE"/>
    <property type="match status" value="1"/>
</dbReference>
<evidence type="ECO:0000313" key="12">
    <source>
        <dbReference type="EMBL" id="OLS03615.1"/>
    </source>
</evidence>
<keyword evidence="2" id="KW-0444">Lipid biosynthesis</keyword>
<gene>
    <name evidence="12" type="primary">galK</name>
    <name evidence="12" type="ORF">TICRE_03090</name>
</gene>
<dbReference type="GO" id="GO:0005524">
    <property type="term" value="F:ATP binding"/>
    <property type="evidence" value="ECO:0007669"/>
    <property type="project" value="UniProtKB-KW"/>
</dbReference>
<organism evidence="12 13">
    <name type="scientific">Tissierella creatinophila DSM 6911</name>
    <dbReference type="NCBI Taxonomy" id="1123403"/>
    <lineage>
        <taxon>Bacteria</taxon>
        <taxon>Bacillati</taxon>
        <taxon>Bacillota</taxon>
        <taxon>Tissierellia</taxon>
        <taxon>Tissierellales</taxon>
        <taxon>Tissierellaceae</taxon>
        <taxon>Tissierella</taxon>
    </lineage>
</organism>
<dbReference type="SUPFAM" id="SSF55060">
    <property type="entry name" value="GHMP Kinase, C-terminal domain"/>
    <property type="match status" value="1"/>
</dbReference>
<dbReference type="SUPFAM" id="SSF54211">
    <property type="entry name" value="Ribosomal protein S5 domain 2-like"/>
    <property type="match status" value="1"/>
</dbReference>
<keyword evidence="6" id="KW-0067">ATP-binding</keyword>
<dbReference type="OrthoDB" id="9764892at2"/>
<keyword evidence="4" id="KW-0547">Nucleotide-binding</keyword>
<evidence type="ECO:0000256" key="8">
    <source>
        <dbReference type="ARBA" id="ARBA00023098"/>
    </source>
</evidence>
<dbReference type="EC" id="2.7.1.6" evidence="12"/>
<evidence type="ECO:0000256" key="3">
    <source>
        <dbReference type="ARBA" id="ARBA00022679"/>
    </source>
</evidence>
<evidence type="ECO:0000256" key="5">
    <source>
        <dbReference type="ARBA" id="ARBA00022777"/>
    </source>
</evidence>
<keyword evidence="7" id="KW-0460">Magnesium</keyword>
<accession>A0A1U7M8K7</accession>
<proteinExistence type="predicted"/>
<dbReference type="InterPro" id="IPR013750">
    <property type="entry name" value="GHMP_kinase_C_dom"/>
</dbReference>
<dbReference type="PRINTS" id="PR00959">
    <property type="entry name" value="MEVGALKINASE"/>
</dbReference>
<evidence type="ECO:0000256" key="4">
    <source>
        <dbReference type="ARBA" id="ARBA00022741"/>
    </source>
</evidence>
<evidence type="ECO:0000256" key="7">
    <source>
        <dbReference type="ARBA" id="ARBA00022842"/>
    </source>
</evidence>
<dbReference type="InterPro" id="IPR014721">
    <property type="entry name" value="Ribsml_uS5_D2-typ_fold_subgr"/>
</dbReference>
<dbReference type="InterPro" id="IPR006204">
    <property type="entry name" value="GHMP_kinase_N_dom"/>
</dbReference>
<name>A0A1U7M8K7_TISCR</name>
<evidence type="ECO:0000256" key="1">
    <source>
        <dbReference type="ARBA" id="ARBA00022490"/>
    </source>
</evidence>
<dbReference type="InterPro" id="IPR036554">
    <property type="entry name" value="GHMP_kinase_C_sf"/>
</dbReference>
<dbReference type="EMBL" id="LTDM01000004">
    <property type="protein sequence ID" value="OLS03615.1"/>
    <property type="molecule type" value="Genomic_DNA"/>
</dbReference>
<evidence type="ECO:0000256" key="9">
    <source>
        <dbReference type="ARBA" id="ARBA00029438"/>
    </source>
</evidence>
<evidence type="ECO:0000313" key="13">
    <source>
        <dbReference type="Proteomes" id="UP000186112"/>
    </source>
</evidence>
<keyword evidence="13" id="KW-1185">Reference proteome</keyword>
<dbReference type="GO" id="GO:0004335">
    <property type="term" value="F:galactokinase activity"/>
    <property type="evidence" value="ECO:0007669"/>
    <property type="project" value="UniProtKB-EC"/>
</dbReference>
<keyword evidence="3 12" id="KW-0808">Transferase</keyword>
<reference evidence="12 13" key="1">
    <citation type="submission" date="2016-02" db="EMBL/GenBank/DDBJ databases">
        <title>Genome sequence of Tissierella creatinophila DSM 6911.</title>
        <authorList>
            <person name="Poehlein A."/>
            <person name="Daniel R."/>
        </authorList>
    </citation>
    <scope>NUCLEOTIDE SEQUENCE [LARGE SCALE GENOMIC DNA]</scope>
    <source>
        <strain evidence="12 13">DSM 6911</strain>
    </source>
</reference>
<keyword evidence="1" id="KW-0963">Cytoplasm</keyword>